<protein>
    <submittedName>
        <fullName evidence="3">Alpha-2-macroglobulin-like protein 1</fullName>
    </submittedName>
</protein>
<keyword evidence="2" id="KW-1185">Reference proteome</keyword>
<dbReference type="InterPro" id="IPR011626">
    <property type="entry name" value="Alpha-macroglobulin_TED"/>
</dbReference>
<dbReference type="InterPro" id="IPR050473">
    <property type="entry name" value="A2M/Complement_sys"/>
</dbReference>
<proteinExistence type="predicted"/>
<dbReference type="SUPFAM" id="SSF48239">
    <property type="entry name" value="Terpenoid cyclases/Protein prenyltransferases"/>
    <property type="match status" value="1"/>
</dbReference>
<dbReference type="Gene3D" id="1.50.10.20">
    <property type="match status" value="1"/>
</dbReference>
<evidence type="ECO:0000259" key="1">
    <source>
        <dbReference type="SMART" id="SM01361"/>
    </source>
</evidence>
<dbReference type="Gene3D" id="2.60.120.1540">
    <property type="match status" value="1"/>
</dbReference>
<dbReference type="OMA" id="CHPLEIN"/>
<name>A0A9F5JCC4_PYTBI</name>
<feature type="domain" description="Alpha-macroglobulin receptor-binding" evidence="1">
    <location>
        <begin position="220"/>
        <end position="307"/>
    </location>
</feature>
<dbReference type="Gene3D" id="2.60.40.690">
    <property type="entry name" value="Alpha-macroglobulin, receptor-binding domain"/>
    <property type="match status" value="1"/>
</dbReference>
<evidence type="ECO:0000313" key="2">
    <source>
        <dbReference type="Proteomes" id="UP000695026"/>
    </source>
</evidence>
<dbReference type="GO" id="GO:0005615">
    <property type="term" value="C:extracellular space"/>
    <property type="evidence" value="ECO:0007669"/>
    <property type="project" value="InterPro"/>
</dbReference>
<dbReference type="OrthoDB" id="9998011at2759"/>
<dbReference type="InterPro" id="IPR036595">
    <property type="entry name" value="A-macroglobulin_rcpt-bd_sf"/>
</dbReference>
<reference evidence="3" key="1">
    <citation type="submission" date="2025-08" db="UniProtKB">
        <authorList>
            <consortium name="RefSeq"/>
        </authorList>
    </citation>
    <scope>IDENTIFICATION</scope>
    <source>
        <tissue evidence="3">Liver</tissue>
    </source>
</reference>
<dbReference type="InterPro" id="IPR009048">
    <property type="entry name" value="A-macroglobulin_rcpt-bd"/>
</dbReference>
<dbReference type="AlphaFoldDB" id="A0A9F5JCC4"/>
<dbReference type="Pfam" id="PF07678">
    <property type="entry name" value="TED_complement"/>
    <property type="match status" value="1"/>
</dbReference>
<gene>
    <name evidence="3" type="primary">LOC103068213</name>
</gene>
<dbReference type="SMART" id="SM01361">
    <property type="entry name" value="A2M_recep"/>
    <property type="match status" value="1"/>
</dbReference>
<dbReference type="InterPro" id="IPR008930">
    <property type="entry name" value="Terpenoid_cyclase/PrenylTrfase"/>
</dbReference>
<accession>A0A9F5JCC4</accession>
<dbReference type="SUPFAM" id="SSF49410">
    <property type="entry name" value="Alpha-macroglobulin receptor domain"/>
    <property type="match status" value="1"/>
</dbReference>
<dbReference type="KEGG" id="pbi:103068213"/>
<dbReference type="Proteomes" id="UP000695026">
    <property type="component" value="Unplaced"/>
</dbReference>
<dbReference type="PANTHER" id="PTHR11412">
    <property type="entry name" value="MACROGLOBULIN / COMPLEMENT"/>
    <property type="match status" value="1"/>
</dbReference>
<sequence>MVDDALLCLKRSLSSVNSTYPKALLAYVFTLAGDTETRQQLLRDLEEEVLKTDIETMAYVLLARLSMTEASTEDINYASQMMGNLNKERNTYGGFSSTQDTVIGLQSLARYAALTYVEIENLKVVVKSSKGFQHEFHVNKKNRLVLQQASLPEIPGQYEVELSGHGCAYVQTTLRYNRMPPESDAFALIVETSPKKCTQSSRKYFEIRLEVSYTGQREASNMVLLEVNMISGYIPVKTSVQELLEKPLVKKVEFDPGKISIYLDQLDNNVQSYSFFVEQETEVWDLKAAIVKVYDYYYPEDNLITEYNAPCSAETTKEDLN</sequence>
<organism evidence="2 3">
    <name type="scientific">Python bivittatus</name>
    <name type="common">Burmese python</name>
    <name type="synonym">Python molurus bivittatus</name>
    <dbReference type="NCBI Taxonomy" id="176946"/>
    <lineage>
        <taxon>Eukaryota</taxon>
        <taxon>Metazoa</taxon>
        <taxon>Chordata</taxon>
        <taxon>Craniata</taxon>
        <taxon>Vertebrata</taxon>
        <taxon>Euteleostomi</taxon>
        <taxon>Lepidosauria</taxon>
        <taxon>Squamata</taxon>
        <taxon>Bifurcata</taxon>
        <taxon>Unidentata</taxon>
        <taxon>Episquamata</taxon>
        <taxon>Toxicofera</taxon>
        <taxon>Serpentes</taxon>
        <taxon>Henophidia</taxon>
        <taxon>Pythonidae</taxon>
        <taxon>Python</taxon>
    </lineage>
</organism>
<dbReference type="Pfam" id="PF07677">
    <property type="entry name" value="A2M_recep"/>
    <property type="match status" value="1"/>
</dbReference>
<evidence type="ECO:0000313" key="3">
    <source>
        <dbReference type="RefSeq" id="XP_025032538.1"/>
    </source>
</evidence>
<dbReference type="GeneID" id="103068213"/>
<dbReference type="PANTHER" id="PTHR11412:SF185">
    <property type="entry name" value="ALPHA-2-MACROGLOBULIN-LIKE PROTEIN 1"/>
    <property type="match status" value="1"/>
</dbReference>
<dbReference type="RefSeq" id="XP_025032538.1">
    <property type="nucleotide sequence ID" value="XM_025176770.1"/>
</dbReference>